<accession>A0A1Q2CKG9</accession>
<dbReference type="KEGG" id="tes:BW730_02715"/>
<protein>
    <recommendedName>
        <fullName evidence="2">UPF0102 protein BW730_02715</fullName>
    </recommendedName>
</protein>
<organism evidence="3 4">
    <name type="scientific">Tessaracoccus aquimaris</name>
    <dbReference type="NCBI Taxonomy" id="1332264"/>
    <lineage>
        <taxon>Bacteria</taxon>
        <taxon>Bacillati</taxon>
        <taxon>Actinomycetota</taxon>
        <taxon>Actinomycetes</taxon>
        <taxon>Propionibacteriales</taxon>
        <taxon>Propionibacteriaceae</taxon>
        <taxon>Tessaracoccus</taxon>
    </lineage>
</organism>
<dbReference type="InterPro" id="IPR011856">
    <property type="entry name" value="tRNA_endonuc-like_dom_sf"/>
</dbReference>
<sequence>MTDTTQRLGRRGEEHAARFLERLGWRILERNWRTRDGEADIIALDTECDALVVVEVKTRSGEGYGSPLETITYAKVRTLRHLAAGYAREKRSTARLLRVDAIGILWPYGAEPKVVHARGIEER</sequence>
<dbReference type="InterPro" id="IPR011335">
    <property type="entry name" value="Restrct_endonuc-II-like"/>
</dbReference>
<proteinExistence type="inferred from homology"/>
<evidence type="ECO:0000313" key="4">
    <source>
        <dbReference type="Proteomes" id="UP000188145"/>
    </source>
</evidence>
<dbReference type="PANTHER" id="PTHR34039">
    <property type="entry name" value="UPF0102 PROTEIN YRAN"/>
    <property type="match status" value="1"/>
</dbReference>
<dbReference type="AlphaFoldDB" id="A0A1Q2CKG9"/>
<name>A0A1Q2CKG9_9ACTN</name>
<dbReference type="OrthoDB" id="9794876at2"/>
<dbReference type="Gene3D" id="3.40.1350.10">
    <property type="match status" value="1"/>
</dbReference>
<dbReference type="STRING" id="1332264.BW730_02715"/>
<gene>
    <name evidence="3" type="ORF">BW730_02715</name>
</gene>
<evidence type="ECO:0000313" key="3">
    <source>
        <dbReference type="EMBL" id="AQP46607.1"/>
    </source>
</evidence>
<dbReference type="RefSeq" id="WP_077684911.1">
    <property type="nucleotide sequence ID" value="NZ_CP019606.1"/>
</dbReference>
<dbReference type="GO" id="GO:0003676">
    <property type="term" value="F:nucleic acid binding"/>
    <property type="evidence" value="ECO:0007669"/>
    <property type="project" value="InterPro"/>
</dbReference>
<dbReference type="PANTHER" id="PTHR34039:SF1">
    <property type="entry name" value="UPF0102 PROTEIN YRAN"/>
    <property type="match status" value="1"/>
</dbReference>
<dbReference type="NCBIfam" id="NF009154">
    <property type="entry name" value="PRK12497.3-3"/>
    <property type="match status" value="1"/>
</dbReference>
<reference evidence="4" key="1">
    <citation type="submission" date="2017-02" db="EMBL/GenBank/DDBJ databases">
        <title>Tessaracoccus aquaemaris sp. nov., isolated from the intestine of a Korean rockfish, Sebastes schlegelii, in a marine aquaculture pond.</title>
        <authorList>
            <person name="Tak E.J."/>
            <person name="Bae J.-W."/>
        </authorList>
    </citation>
    <scope>NUCLEOTIDE SEQUENCE [LARGE SCALE GENOMIC DNA]</scope>
    <source>
        <strain evidence="4">NSG39</strain>
    </source>
</reference>
<comment type="similarity">
    <text evidence="1 2">Belongs to the UPF0102 family.</text>
</comment>
<dbReference type="CDD" id="cd20736">
    <property type="entry name" value="PoNe_Nuclease"/>
    <property type="match status" value="1"/>
</dbReference>
<evidence type="ECO:0000256" key="1">
    <source>
        <dbReference type="ARBA" id="ARBA00006738"/>
    </source>
</evidence>
<dbReference type="Proteomes" id="UP000188145">
    <property type="component" value="Chromosome"/>
</dbReference>
<dbReference type="Pfam" id="PF02021">
    <property type="entry name" value="UPF0102"/>
    <property type="match status" value="1"/>
</dbReference>
<evidence type="ECO:0000256" key="2">
    <source>
        <dbReference type="HAMAP-Rule" id="MF_00048"/>
    </source>
</evidence>
<dbReference type="InterPro" id="IPR003509">
    <property type="entry name" value="UPF0102_YraN-like"/>
</dbReference>
<dbReference type="HAMAP" id="MF_00048">
    <property type="entry name" value="UPF0102"/>
    <property type="match status" value="1"/>
</dbReference>
<keyword evidence="4" id="KW-1185">Reference proteome</keyword>
<dbReference type="EMBL" id="CP019606">
    <property type="protein sequence ID" value="AQP46607.1"/>
    <property type="molecule type" value="Genomic_DNA"/>
</dbReference>
<dbReference type="SUPFAM" id="SSF52980">
    <property type="entry name" value="Restriction endonuclease-like"/>
    <property type="match status" value="1"/>
</dbReference>